<reference evidence="2 5" key="2">
    <citation type="submission" date="2021-02" db="EMBL/GenBank/DDBJ databases">
        <title>Draft genome of the type strains Burkholderia anthina DSM16086.</title>
        <authorList>
            <person name="Hertel R."/>
            <person name="Meissner J."/>
            <person name="Poehlein A."/>
            <person name="Daniel R."/>
            <person name="Commichau F.M."/>
        </authorList>
    </citation>
    <scope>NUCLEOTIDE SEQUENCE [LARGE SCALE GENOMIC DNA]</scope>
    <source>
        <strain evidence="2 5">DSM 16086</strain>
    </source>
</reference>
<dbReference type="Proteomes" id="UP000494201">
    <property type="component" value="Unassembled WGS sequence"/>
</dbReference>
<evidence type="ECO:0000313" key="4">
    <source>
        <dbReference type="Proteomes" id="UP000494201"/>
    </source>
</evidence>
<evidence type="ECO:0000313" key="2">
    <source>
        <dbReference type="EMBL" id="MBM2771503.1"/>
    </source>
</evidence>
<accession>A0A6P2GCY3</accession>
<keyword evidence="1" id="KW-0472">Membrane</keyword>
<evidence type="ECO:0000313" key="3">
    <source>
        <dbReference type="EMBL" id="VVU51573.1"/>
    </source>
</evidence>
<proteinExistence type="predicted"/>
<evidence type="ECO:0000256" key="1">
    <source>
        <dbReference type="SAM" id="Phobius"/>
    </source>
</evidence>
<dbReference type="EMBL" id="CABVLY010000017">
    <property type="protein sequence ID" value="VVU51573.1"/>
    <property type="molecule type" value="Genomic_DNA"/>
</dbReference>
<sequence length="172" mass="19231">MRSGNRVLRNVRRMPAGSERGFAYIGVLVLTAVIGIGLMQASLVWSKQRQRERETELLFVGSQIRLAIERYYRAPPGSQYPRSLDALVEDKRSPNIQHHLRRLYADPMTGKPDWGIVKAPDGGIMGVYSQAPGKPLKQGGFALADEAFSGKNSYRDWVFIYRPDNANGAARP</sequence>
<protein>
    <submittedName>
        <fullName evidence="2">Type II secretion system protein</fullName>
    </submittedName>
    <submittedName>
        <fullName evidence="3">Type II secretory pathway, pseudopilin PulG</fullName>
    </submittedName>
</protein>
<reference evidence="3 4" key="1">
    <citation type="submission" date="2019-09" db="EMBL/GenBank/DDBJ databases">
        <authorList>
            <person name="Depoorter E."/>
        </authorList>
    </citation>
    <scope>NUCLEOTIDE SEQUENCE [LARGE SCALE GENOMIC DNA]</scope>
    <source>
        <strain evidence="3">LMG 20980</strain>
    </source>
</reference>
<gene>
    <name evidence="3" type="ORF">BAN20980_04295</name>
    <name evidence="2" type="ORF">JQK92_34410</name>
</gene>
<dbReference type="Proteomes" id="UP000755577">
    <property type="component" value="Unassembled WGS sequence"/>
</dbReference>
<keyword evidence="1" id="KW-1133">Transmembrane helix</keyword>
<keyword evidence="1" id="KW-0812">Transmembrane</keyword>
<name>A0A6P2GCY3_9BURK</name>
<evidence type="ECO:0000313" key="5">
    <source>
        <dbReference type="Proteomes" id="UP000755577"/>
    </source>
</evidence>
<feature type="transmembrane region" description="Helical" evidence="1">
    <location>
        <begin position="21"/>
        <end position="45"/>
    </location>
</feature>
<organism evidence="3 4">
    <name type="scientific">Burkholderia anthina</name>
    <dbReference type="NCBI Taxonomy" id="179879"/>
    <lineage>
        <taxon>Bacteria</taxon>
        <taxon>Pseudomonadati</taxon>
        <taxon>Pseudomonadota</taxon>
        <taxon>Betaproteobacteria</taxon>
        <taxon>Burkholderiales</taxon>
        <taxon>Burkholderiaceae</taxon>
        <taxon>Burkholderia</taxon>
        <taxon>Burkholderia cepacia complex</taxon>
    </lineage>
</organism>
<dbReference type="AlphaFoldDB" id="A0A6P2GCY3"/>
<dbReference type="RefSeq" id="WP_096500110.1">
    <property type="nucleotide sequence ID" value="NZ_JAFCIQ010000047.1"/>
</dbReference>
<dbReference type="EMBL" id="JAFCIQ010000047">
    <property type="protein sequence ID" value="MBM2771503.1"/>
    <property type="molecule type" value="Genomic_DNA"/>
</dbReference>
<keyword evidence="5" id="KW-1185">Reference proteome</keyword>